<dbReference type="Proteomes" id="UP000183047">
    <property type="component" value="Unassembled WGS sequence"/>
</dbReference>
<evidence type="ECO:0000313" key="4">
    <source>
        <dbReference type="Proteomes" id="UP000183047"/>
    </source>
</evidence>
<dbReference type="AlphaFoldDB" id="A0A1G5FLJ9"/>
<dbReference type="Gene3D" id="3.30.450.380">
    <property type="match status" value="1"/>
</dbReference>
<feature type="domain" description="AAA+ ATPase" evidence="2">
    <location>
        <begin position="191"/>
        <end position="344"/>
    </location>
</feature>
<dbReference type="InterPro" id="IPR050921">
    <property type="entry name" value="T4SS_GSP_E_ATPase"/>
</dbReference>
<dbReference type="SMART" id="SM00382">
    <property type="entry name" value="AAA"/>
    <property type="match status" value="1"/>
</dbReference>
<sequence length="414" mass="46574">MSDFEELKKDIKSKVIQSLDFSKDISDEEMFELIDRELSVSMRGRAISMELRKNLRFRIFHSIRKLDILQELVDDPEVTEIMINGVDNIFTERNGRIFKQELGFESKEKLEDIVQQIVASCNRVVNESSPIVDARLSGGSRVNIVLSPVALNGPIITIRKFPENPMTMEKLIEFGALTPYIRDYLAQLVRAGYNIFISGGTGSGKTTFLNALSNYIPKDMRVITIEDNAELQIREVPNIVRLEARNANVEGCKEITIRDLIKSSLRMRPDWIIVGEVRGSECVDMLQAMNTGHMAMSTGHANSAADMLSRIETMVLMGMDIPLSAIRGQIASGIDIVVHLGRLRDRSRKVLEICELSKEIDPVTGKIQTNTLFKFEETGMDNDGKIVGEWRKVGDISNSEKLFSAGIRLPAYDK</sequence>
<dbReference type="PANTHER" id="PTHR30486:SF6">
    <property type="entry name" value="TYPE IV PILUS RETRACTATION ATPASE PILT"/>
    <property type="match status" value="1"/>
</dbReference>
<accession>A0A1G5FLJ9</accession>
<comment type="similarity">
    <text evidence="1">Belongs to the GSP E family.</text>
</comment>
<protein>
    <submittedName>
        <fullName evidence="3">Pilus assembly protein CpaF</fullName>
    </submittedName>
</protein>
<dbReference type="InterPro" id="IPR027417">
    <property type="entry name" value="P-loop_NTPase"/>
</dbReference>
<dbReference type="CDD" id="cd01130">
    <property type="entry name" value="VirB11-like_ATPase"/>
    <property type="match status" value="1"/>
</dbReference>
<evidence type="ECO:0000259" key="2">
    <source>
        <dbReference type="SMART" id="SM00382"/>
    </source>
</evidence>
<dbReference type="GO" id="GO:0016887">
    <property type="term" value="F:ATP hydrolysis activity"/>
    <property type="evidence" value="ECO:0007669"/>
    <property type="project" value="InterPro"/>
</dbReference>
<evidence type="ECO:0000313" key="3">
    <source>
        <dbReference type="EMBL" id="SCY40031.1"/>
    </source>
</evidence>
<dbReference type="SUPFAM" id="SSF52540">
    <property type="entry name" value="P-loop containing nucleoside triphosphate hydrolases"/>
    <property type="match status" value="1"/>
</dbReference>
<dbReference type="InterPro" id="IPR001482">
    <property type="entry name" value="T2SS/T4SS_dom"/>
</dbReference>
<name>A0A1G5FLJ9_9FIRM</name>
<dbReference type="Pfam" id="PF00437">
    <property type="entry name" value="T2SSE"/>
    <property type="match status" value="1"/>
</dbReference>
<proteinExistence type="inferred from homology"/>
<organism evidence="3 4">
    <name type="scientific">Butyrivibrio hungatei</name>
    <dbReference type="NCBI Taxonomy" id="185008"/>
    <lineage>
        <taxon>Bacteria</taxon>
        <taxon>Bacillati</taxon>
        <taxon>Bacillota</taxon>
        <taxon>Clostridia</taxon>
        <taxon>Lachnospirales</taxon>
        <taxon>Lachnospiraceae</taxon>
        <taxon>Butyrivibrio</taxon>
    </lineage>
</organism>
<dbReference type="InterPro" id="IPR003593">
    <property type="entry name" value="AAA+_ATPase"/>
</dbReference>
<reference evidence="4" key="1">
    <citation type="submission" date="2016-10" db="EMBL/GenBank/DDBJ databases">
        <authorList>
            <person name="Varghese N."/>
            <person name="Submissions S."/>
        </authorList>
    </citation>
    <scope>NUCLEOTIDE SEQUENCE [LARGE SCALE GENOMIC DNA]</scope>
    <source>
        <strain evidence="4">XBD2006</strain>
    </source>
</reference>
<evidence type="ECO:0000256" key="1">
    <source>
        <dbReference type="ARBA" id="ARBA00006611"/>
    </source>
</evidence>
<gene>
    <name evidence="3" type="ORF">SAMN02910451_02462</name>
</gene>
<dbReference type="PANTHER" id="PTHR30486">
    <property type="entry name" value="TWITCHING MOTILITY PROTEIN PILT"/>
    <property type="match status" value="1"/>
</dbReference>
<dbReference type="EMBL" id="FMUR01000015">
    <property type="protein sequence ID" value="SCY40031.1"/>
    <property type="molecule type" value="Genomic_DNA"/>
</dbReference>
<keyword evidence="4" id="KW-1185">Reference proteome</keyword>
<dbReference type="Gene3D" id="3.40.50.300">
    <property type="entry name" value="P-loop containing nucleotide triphosphate hydrolases"/>
    <property type="match status" value="1"/>
</dbReference>
<dbReference type="RefSeq" id="WP_242871861.1">
    <property type="nucleotide sequence ID" value="NZ_FMUR01000015.1"/>
</dbReference>